<dbReference type="EMBL" id="JAIXMP010000002">
    <property type="protein sequence ID" value="KAI9277246.1"/>
    <property type="molecule type" value="Genomic_DNA"/>
</dbReference>
<gene>
    <name evidence="1" type="ORF">BDA99DRAFT_532320</name>
</gene>
<proteinExistence type="predicted"/>
<keyword evidence="2" id="KW-1185">Reference proteome</keyword>
<accession>A0AAD5PK64</accession>
<organism evidence="1 2">
    <name type="scientific">Phascolomyces articulosus</name>
    <dbReference type="NCBI Taxonomy" id="60185"/>
    <lineage>
        <taxon>Eukaryota</taxon>
        <taxon>Fungi</taxon>
        <taxon>Fungi incertae sedis</taxon>
        <taxon>Mucoromycota</taxon>
        <taxon>Mucoromycotina</taxon>
        <taxon>Mucoromycetes</taxon>
        <taxon>Mucorales</taxon>
        <taxon>Lichtheimiaceae</taxon>
        <taxon>Phascolomyces</taxon>
    </lineage>
</organism>
<evidence type="ECO:0000313" key="1">
    <source>
        <dbReference type="EMBL" id="KAI9277246.1"/>
    </source>
</evidence>
<evidence type="ECO:0000313" key="2">
    <source>
        <dbReference type="Proteomes" id="UP001209540"/>
    </source>
</evidence>
<dbReference type="AlphaFoldDB" id="A0AAD5PK64"/>
<name>A0AAD5PK64_9FUNG</name>
<sequence>MNSSSNPACGSTCWNASMLTYSLKFKENAIFTNKNNQVIPILIIFESFTNMIYMEMNAYSTLKKTLKGFQIRSCFVLKVRFLQSYRNKVELDIHVTSALIKLALRFLGGVTPDPTLENTTFAHWYIASLLGPGFESEPMFHDICTNINHGIIAEESKAPSVNSQRE</sequence>
<reference evidence="1" key="2">
    <citation type="submission" date="2023-02" db="EMBL/GenBank/DDBJ databases">
        <authorList>
            <consortium name="DOE Joint Genome Institute"/>
            <person name="Mondo S.J."/>
            <person name="Chang Y."/>
            <person name="Wang Y."/>
            <person name="Ahrendt S."/>
            <person name="Andreopoulos W."/>
            <person name="Barry K."/>
            <person name="Beard J."/>
            <person name="Benny G.L."/>
            <person name="Blankenship S."/>
            <person name="Bonito G."/>
            <person name="Cuomo C."/>
            <person name="Desiro A."/>
            <person name="Gervers K.A."/>
            <person name="Hundley H."/>
            <person name="Kuo A."/>
            <person name="LaButti K."/>
            <person name="Lang B.F."/>
            <person name="Lipzen A."/>
            <person name="O'Donnell K."/>
            <person name="Pangilinan J."/>
            <person name="Reynolds N."/>
            <person name="Sandor L."/>
            <person name="Smith M.W."/>
            <person name="Tsang A."/>
            <person name="Grigoriev I.V."/>
            <person name="Stajich J.E."/>
            <person name="Spatafora J.W."/>
        </authorList>
    </citation>
    <scope>NUCLEOTIDE SEQUENCE</scope>
    <source>
        <strain evidence="1">RSA 2281</strain>
    </source>
</reference>
<comment type="caution">
    <text evidence="1">The sequence shown here is derived from an EMBL/GenBank/DDBJ whole genome shotgun (WGS) entry which is preliminary data.</text>
</comment>
<protein>
    <submittedName>
        <fullName evidence="1">Uncharacterized protein</fullName>
    </submittedName>
</protein>
<dbReference type="Proteomes" id="UP001209540">
    <property type="component" value="Unassembled WGS sequence"/>
</dbReference>
<reference evidence="1" key="1">
    <citation type="journal article" date="2022" name="IScience">
        <title>Evolution of zygomycete secretomes and the origins of terrestrial fungal ecologies.</title>
        <authorList>
            <person name="Chang Y."/>
            <person name="Wang Y."/>
            <person name="Mondo S."/>
            <person name="Ahrendt S."/>
            <person name="Andreopoulos W."/>
            <person name="Barry K."/>
            <person name="Beard J."/>
            <person name="Benny G.L."/>
            <person name="Blankenship S."/>
            <person name="Bonito G."/>
            <person name="Cuomo C."/>
            <person name="Desiro A."/>
            <person name="Gervers K.A."/>
            <person name="Hundley H."/>
            <person name="Kuo A."/>
            <person name="LaButti K."/>
            <person name="Lang B.F."/>
            <person name="Lipzen A."/>
            <person name="O'Donnell K."/>
            <person name="Pangilinan J."/>
            <person name="Reynolds N."/>
            <person name="Sandor L."/>
            <person name="Smith M.E."/>
            <person name="Tsang A."/>
            <person name="Grigoriev I.V."/>
            <person name="Stajich J.E."/>
            <person name="Spatafora J.W."/>
        </authorList>
    </citation>
    <scope>NUCLEOTIDE SEQUENCE</scope>
    <source>
        <strain evidence="1">RSA 2281</strain>
    </source>
</reference>